<dbReference type="Proteomes" id="UP000316610">
    <property type="component" value="Segment"/>
</dbReference>
<dbReference type="RefSeq" id="YP_010002835.1">
    <property type="nucleotide sequence ID" value="NC_053248.1"/>
</dbReference>
<dbReference type="GeneID" id="63027388"/>
<proteinExistence type="predicted"/>
<reference evidence="2 3" key="1">
    <citation type="submission" date="2019-05" db="EMBL/GenBank/DDBJ databases">
        <authorList>
            <person name="Hammer B.W."/>
            <person name="Chiaro A."/>
            <person name="Dufresne J."/>
            <person name="Kristler A."/>
            <person name="Kuo C.N."/>
            <person name="Ozcan Z."/>
            <person name="Pasmanik V."/>
            <person name="Shin J."/>
            <person name="Stephens K.N."/>
            <person name="Butela K.A."/>
            <person name="Garlena R.A."/>
            <person name="Russell D.A."/>
            <person name="Pope W.H."/>
            <person name="Jacobs-Sera D."/>
            <person name="Hatfull G.F."/>
        </authorList>
    </citation>
    <scope>NUCLEOTIDE SEQUENCE [LARGE SCALE GENOMIC DNA]</scope>
</reference>
<organism evidence="2 3">
    <name type="scientific">Gordonia phage Zipp</name>
    <dbReference type="NCBI Taxonomy" id="2591212"/>
    <lineage>
        <taxon>Viruses</taxon>
        <taxon>Duplodnaviria</taxon>
        <taxon>Heunggongvirae</taxon>
        <taxon>Uroviricota</taxon>
        <taxon>Caudoviricetes</taxon>
        <taxon>Stackebrandtviridae</taxon>
        <taxon>Schenleyvirinae</taxon>
        <taxon>Zitchvirus</taxon>
        <taxon>Zitchvirus zipp</taxon>
    </lineage>
</organism>
<evidence type="ECO:0000256" key="1">
    <source>
        <dbReference type="SAM" id="MobiDB-lite"/>
    </source>
</evidence>
<feature type="region of interest" description="Disordered" evidence="1">
    <location>
        <begin position="121"/>
        <end position="153"/>
    </location>
</feature>
<evidence type="ECO:0000313" key="2">
    <source>
        <dbReference type="EMBL" id="QDH93239.1"/>
    </source>
</evidence>
<protein>
    <submittedName>
        <fullName evidence="2">Uncharacterized protein</fullName>
    </submittedName>
</protein>
<gene>
    <name evidence="2" type="primary">86</name>
    <name evidence="2" type="ORF">SEA_ZIPP_86</name>
</gene>
<sequence length="153" mass="17745">MTMPTIWKRLPAPPSSERWCRDRLHVRPRRRRPYEYEAFVGAQSSVVWQLWFWDHGTTTGGMWRLLVEADDLFNVQVLVDQVATLSRQYHDLDKSQAIARAVHWLNWKTLTDTLADIARESAPARDARPPQSDSHGLFQQHIGRWSDGGGPWA</sequence>
<dbReference type="KEGG" id="vg:63027388"/>
<name>A0A514DHZ9_9CAUD</name>
<keyword evidence="3" id="KW-1185">Reference proteome</keyword>
<evidence type="ECO:0000313" key="3">
    <source>
        <dbReference type="Proteomes" id="UP000316610"/>
    </source>
</evidence>
<accession>A0A514DHZ9</accession>
<dbReference type="EMBL" id="MK937607">
    <property type="protein sequence ID" value="QDH93239.1"/>
    <property type="molecule type" value="Genomic_DNA"/>
</dbReference>